<evidence type="ECO:0000256" key="5">
    <source>
        <dbReference type="ARBA" id="ARBA00022603"/>
    </source>
</evidence>
<dbReference type="Gene3D" id="3.40.50.150">
    <property type="entry name" value="Vaccinia Virus protein VP39"/>
    <property type="match status" value="1"/>
</dbReference>
<dbReference type="PANTHER" id="PTHR14614:SF39">
    <property type="entry name" value="HISTIDINE PROTEIN METHYLTRANSFERASE 1 HOMOLOG"/>
    <property type="match status" value="1"/>
</dbReference>
<dbReference type="CDD" id="cd02440">
    <property type="entry name" value="AdoMet_MTases"/>
    <property type="match status" value="1"/>
</dbReference>
<evidence type="ECO:0000313" key="12">
    <source>
        <dbReference type="Proteomes" id="UP001165090"/>
    </source>
</evidence>
<comment type="similarity">
    <text evidence="9">Belongs to the methyltransferase superfamily. METTL18 family.</text>
</comment>
<proteinExistence type="inferred from homology"/>
<evidence type="ECO:0000256" key="4">
    <source>
        <dbReference type="ARBA" id="ARBA00022490"/>
    </source>
</evidence>
<keyword evidence="5" id="KW-0489">Methyltransferase</keyword>
<dbReference type="InterPro" id="IPR029063">
    <property type="entry name" value="SAM-dependent_MTases_sf"/>
</dbReference>
<gene>
    <name evidence="11" type="ORF">VaNZ11_012574</name>
</gene>
<dbReference type="InterPro" id="IPR019410">
    <property type="entry name" value="Methyltransf_16"/>
</dbReference>
<dbReference type="Pfam" id="PF10294">
    <property type="entry name" value="Methyltransf_16"/>
    <property type="match status" value="1"/>
</dbReference>
<dbReference type="PANTHER" id="PTHR14614">
    <property type="entry name" value="HEPATOCELLULAR CARCINOMA-ASSOCIATED ANTIGEN"/>
    <property type="match status" value="1"/>
</dbReference>
<keyword evidence="8" id="KW-0539">Nucleus</keyword>
<dbReference type="EC" id="2.1.1.85" evidence="3"/>
<organism evidence="11 12">
    <name type="scientific">Volvox africanus</name>
    <dbReference type="NCBI Taxonomy" id="51714"/>
    <lineage>
        <taxon>Eukaryota</taxon>
        <taxon>Viridiplantae</taxon>
        <taxon>Chlorophyta</taxon>
        <taxon>core chlorophytes</taxon>
        <taxon>Chlorophyceae</taxon>
        <taxon>CS clade</taxon>
        <taxon>Chlamydomonadales</taxon>
        <taxon>Volvocaceae</taxon>
        <taxon>Volvox</taxon>
    </lineage>
</organism>
<accession>A0ABQ5SFV6</accession>
<keyword evidence="7" id="KW-0949">S-adenosyl-L-methionine</keyword>
<keyword evidence="4" id="KW-0963">Cytoplasm</keyword>
<comment type="subcellular location">
    <subcellularLocation>
        <location evidence="2">Cytoplasm</location>
    </subcellularLocation>
    <subcellularLocation>
        <location evidence="1">Nucleus</location>
    </subcellularLocation>
</comment>
<dbReference type="Proteomes" id="UP001165090">
    <property type="component" value="Unassembled WGS sequence"/>
</dbReference>
<feature type="region of interest" description="Disordered" evidence="10">
    <location>
        <begin position="1"/>
        <end position="29"/>
    </location>
</feature>
<evidence type="ECO:0000256" key="2">
    <source>
        <dbReference type="ARBA" id="ARBA00004496"/>
    </source>
</evidence>
<dbReference type="EMBL" id="BSDZ01000079">
    <property type="protein sequence ID" value="GLI68227.1"/>
    <property type="molecule type" value="Genomic_DNA"/>
</dbReference>
<evidence type="ECO:0000256" key="10">
    <source>
        <dbReference type="SAM" id="MobiDB-lite"/>
    </source>
</evidence>
<keyword evidence="6" id="KW-0808">Transferase</keyword>
<evidence type="ECO:0000256" key="7">
    <source>
        <dbReference type="ARBA" id="ARBA00022691"/>
    </source>
</evidence>
<keyword evidence="12" id="KW-1185">Reference proteome</keyword>
<dbReference type="SUPFAM" id="SSF53335">
    <property type="entry name" value="S-adenosyl-L-methionine-dependent methyltransferases"/>
    <property type="match status" value="1"/>
</dbReference>
<evidence type="ECO:0000256" key="9">
    <source>
        <dbReference type="ARBA" id="ARBA00038126"/>
    </source>
</evidence>
<protein>
    <recommendedName>
        <fullName evidence="3">protein-histidine N-methyltransferase</fullName>
        <ecNumber evidence="3">2.1.1.85</ecNumber>
    </recommendedName>
</protein>
<reference evidence="11 12" key="1">
    <citation type="journal article" date="2023" name="IScience">
        <title>Expanded male sex-determining region conserved during the evolution of homothallism in the green alga Volvox.</title>
        <authorList>
            <person name="Yamamoto K."/>
            <person name="Matsuzaki R."/>
            <person name="Mahakham W."/>
            <person name="Heman W."/>
            <person name="Sekimoto H."/>
            <person name="Kawachi M."/>
            <person name="Minakuchi Y."/>
            <person name="Toyoda A."/>
            <person name="Nozaki H."/>
        </authorList>
    </citation>
    <scope>NUCLEOTIDE SEQUENCE [LARGE SCALE GENOMIC DNA]</scope>
    <source>
        <strain evidence="11 12">NIES-4468</strain>
    </source>
</reference>
<evidence type="ECO:0000256" key="3">
    <source>
        <dbReference type="ARBA" id="ARBA00012533"/>
    </source>
</evidence>
<sequence length="299" mass="32882">MAAFRFNFGKEEADSIQGEQGPPENTEPAAEIVHRPQPGIAFFTEKASIAEGLALVKGIISSDEAATIFSDQRIAASDLLPGKYEGGFKLWECSLDLCKTLLSRYSVAPDRVLTDSELTTDLKGTKVLELGCGHGLPGILALMSGAEVHFQDYNHEVLRRLTIPNVIANMERLPRSRPRPATRYFSGDWRLVGEHLTSRGYGGHYDLILSSETIYSVPAQERLLECIKQLLQPPHGVALIAAKRYYFGVGGGTKSFRNLVEEDGIFEVSVVAQVDDTASGNVREVLMLKFPASIHPYFL</sequence>
<evidence type="ECO:0000313" key="11">
    <source>
        <dbReference type="EMBL" id="GLI68227.1"/>
    </source>
</evidence>
<comment type="caution">
    <text evidence="11">The sequence shown here is derived from an EMBL/GenBank/DDBJ whole genome shotgun (WGS) entry which is preliminary data.</text>
</comment>
<evidence type="ECO:0000256" key="1">
    <source>
        <dbReference type="ARBA" id="ARBA00004123"/>
    </source>
</evidence>
<evidence type="ECO:0000256" key="8">
    <source>
        <dbReference type="ARBA" id="ARBA00023242"/>
    </source>
</evidence>
<name>A0ABQ5SFV6_9CHLO</name>
<evidence type="ECO:0000256" key="6">
    <source>
        <dbReference type="ARBA" id="ARBA00022679"/>
    </source>
</evidence>